<keyword evidence="8" id="KW-1185">Reference proteome</keyword>
<evidence type="ECO:0000256" key="1">
    <source>
        <dbReference type="ARBA" id="ARBA00004613"/>
    </source>
</evidence>
<evidence type="ECO:0000256" key="2">
    <source>
        <dbReference type="ARBA" id="ARBA00005679"/>
    </source>
</evidence>
<feature type="chain" id="PRO_5040187553" description="Gamma-interferon-inducible lysosomal thiol reductase" evidence="6">
    <location>
        <begin position="20"/>
        <end position="202"/>
    </location>
</feature>
<dbReference type="GO" id="GO:0016671">
    <property type="term" value="F:oxidoreductase activity, acting on a sulfur group of donors, disulfide as acceptor"/>
    <property type="evidence" value="ECO:0007669"/>
    <property type="project" value="InterPro"/>
</dbReference>
<sequence>MNVLSAILFCGLIFSVANAEELKVTFYYESLCPYSINFTVHELYPNYKLLGDYLKLDFVPFGNAKIFNTTGGYLFECQHGSAECKGNKYHSCVLNLYNESQSADFINCDMGSGAPADDINLKKCAEENNLNFDDVRKCVDSGKADELLVAYGKRTKEVTPKFKSVPAIAINDVFNQGISDEIEYNFLEVACRLLKNKPEACK</sequence>
<evidence type="ECO:0000256" key="6">
    <source>
        <dbReference type="SAM" id="SignalP"/>
    </source>
</evidence>
<dbReference type="AlphaFoldDB" id="A0A9P0B3V1"/>
<accession>A0A9P0B3V1</accession>
<dbReference type="SUPFAM" id="SSF52833">
    <property type="entry name" value="Thioredoxin-like"/>
    <property type="match status" value="1"/>
</dbReference>
<comment type="subcellular location">
    <subcellularLocation>
        <location evidence="1">Secreted</location>
    </subcellularLocation>
</comment>
<evidence type="ECO:0000256" key="5">
    <source>
        <dbReference type="ARBA" id="ARBA00023180"/>
    </source>
</evidence>
<dbReference type="PANTHER" id="PTHR13234">
    <property type="entry name" value="GAMMA-INTERFERON INDUCIBLE LYSOSOMAL THIOL REDUCTASE GILT"/>
    <property type="match status" value="1"/>
</dbReference>
<feature type="signal peptide" evidence="6">
    <location>
        <begin position="1"/>
        <end position="19"/>
    </location>
</feature>
<dbReference type="Pfam" id="PF03227">
    <property type="entry name" value="GILT"/>
    <property type="match status" value="1"/>
</dbReference>
<gene>
    <name evidence="7" type="ORF">MELIAE_LOCUS5462</name>
</gene>
<proteinExistence type="inferred from homology"/>
<evidence type="ECO:0008006" key="9">
    <source>
        <dbReference type="Google" id="ProtNLM"/>
    </source>
</evidence>
<dbReference type="PANTHER" id="PTHR13234:SF8">
    <property type="entry name" value="GAMMA-INTERFERON-INDUCIBLE LYSOSOMAL THIOL REDUCTASE"/>
    <property type="match status" value="1"/>
</dbReference>
<dbReference type="Proteomes" id="UP001154078">
    <property type="component" value="Chromosome 3"/>
</dbReference>
<dbReference type="GO" id="GO:0005576">
    <property type="term" value="C:extracellular region"/>
    <property type="evidence" value="ECO:0007669"/>
    <property type="project" value="UniProtKB-SubCell"/>
</dbReference>
<comment type="similarity">
    <text evidence="2">Belongs to the GILT family.</text>
</comment>
<keyword evidence="4 6" id="KW-0732">Signal</keyword>
<name>A0A9P0B3V1_BRAAE</name>
<dbReference type="OrthoDB" id="958254at2759"/>
<evidence type="ECO:0000313" key="8">
    <source>
        <dbReference type="Proteomes" id="UP001154078"/>
    </source>
</evidence>
<evidence type="ECO:0000313" key="7">
    <source>
        <dbReference type="EMBL" id="CAH0553475.1"/>
    </source>
</evidence>
<dbReference type="InterPro" id="IPR004911">
    <property type="entry name" value="Interferon-induced_GILT"/>
</dbReference>
<dbReference type="EMBL" id="OV121134">
    <property type="protein sequence ID" value="CAH0553475.1"/>
    <property type="molecule type" value="Genomic_DNA"/>
</dbReference>
<organism evidence="7 8">
    <name type="scientific">Brassicogethes aeneus</name>
    <name type="common">Rape pollen beetle</name>
    <name type="synonym">Meligethes aeneus</name>
    <dbReference type="NCBI Taxonomy" id="1431903"/>
    <lineage>
        <taxon>Eukaryota</taxon>
        <taxon>Metazoa</taxon>
        <taxon>Ecdysozoa</taxon>
        <taxon>Arthropoda</taxon>
        <taxon>Hexapoda</taxon>
        <taxon>Insecta</taxon>
        <taxon>Pterygota</taxon>
        <taxon>Neoptera</taxon>
        <taxon>Endopterygota</taxon>
        <taxon>Coleoptera</taxon>
        <taxon>Polyphaga</taxon>
        <taxon>Cucujiformia</taxon>
        <taxon>Nitidulidae</taxon>
        <taxon>Meligethinae</taxon>
        <taxon>Brassicogethes</taxon>
    </lineage>
</organism>
<evidence type="ECO:0000256" key="3">
    <source>
        <dbReference type="ARBA" id="ARBA00022525"/>
    </source>
</evidence>
<keyword evidence="5" id="KW-0325">Glycoprotein</keyword>
<evidence type="ECO:0000256" key="4">
    <source>
        <dbReference type="ARBA" id="ARBA00022729"/>
    </source>
</evidence>
<dbReference type="InterPro" id="IPR036249">
    <property type="entry name" value="Thioredoxin-like_sf"/>
</dbReference>
<dbReference type="Gene3D" id="3.40.30.10">
    <property type="entry name" value="Glutaredoxin"/>
    <property type="match status" value="1"/>
</dbReference>
<protein>
    <recommendedName>
        <fullName evidence="9">Gamma-interferon-inducible lysosomal thiol reductase</fullName>
    </recommendedName>
</protein>
<keyword evidence="3" id="KW-0964">Secreted</keyword>
<reference evidence="7" key="1">
    <citation type="submission" date="2021-12" db="EMBL/GenBank/DDBJ databases">
        <authorList>
            <person name="King R."/>
        </authorList>
    </citation>
    <scope>NUCLEOTIDE SEQUENCE</scope>
</reference>